<dbReference type="Pfam" id="PF00560">
    <property type="entry name" value="LRR_1"/>
    <property type="match status" value="2"/>
</dbReference>
<comment type="subcellular location">
    <subcellularLocation>
        <location evidence="1">Membrane</location>
        <topology evidence="1">Single-pass membrane protein</topology>
    </subcellularLocation>
</comment>
<dbReference type="SUPFAM" id="SSF52058">
    <property type="entry name" value="L domain-like"/>
    <property type="match status" value="1"/>
</dbReference>
<dbReference type="InterPro" id="IPR013210">
    <property type="entry name" value="LRR_N_plant-typ"/>
</dbReference>
<evidence type="ECO:0000256" key="1">
    <source>
        <dbReference type="ARBA" id="ARBA00004167"/>
    </source>
</evidence>
<dbReference type="GO" id="GO:0016020">
    <property type="term" value="C:membrane"/>
    <property type="evidence" value="ECO:0007669"/>
    <property type="project" value="UniProtKB-SubCell"/>
</dbReference>
<evidence type="ECO:0000259" key="9">
    <source>
        <dbReference type="Pfam" id="PF08263"/>
    </source>
</evidence>
<organism evidence="10 11">
    <name type="scientific">Liquidambar formosana</name>
    <name type="common">Formosan gum</name>
    <dbReference type="NCBI Taxonomy" id="63359"/>
    <lineage>
        <taxon>Eukaryota</taxon>
        <taxon>Viridiplantae</taxon>
        <taxon>Streptophyta</taxon>
        <taxon>Embryophyta</taxon>
        <taxon>Tracheophyta</taxon>
        <taxon>Spermatophyta</taxon>
        <taxon>Magnoliopsida</taxon>
        <taxon>eudicotyledons</taxon>
        <taxon>Gunneridae</taxon>
        <taxon>Pentapetalae</taxon>
        <taxon>Saxifragales</taxon>
        <taxon>Altingiaceae</taxon>
        <taxon>Liquidambar</taxon>
    </lineage>
</organism>
<keyword evidence="2" id="KW-0433">Leucine-rich repeat</keyword>
<evidence type="ECO:0000256" key="3">
    <source>
        <dbReference type="ARBA" id="ARBA00022692"/>
    </source>
</evidence>
<evidence type="ECO:0000256" key="7">
    <source>
        <dbReference type="ARBA" id="ARBA00023136"/>
    </source>
</evidence>
<keyword evidence="11" id="KW-1185">Reference proteome</keyword>
<keyword evidence="6" id="KW-1133">Transmembrane helix</keyword>
<keyword evidence="4 8" id="KW-0732">Signal</keyword>
<dbReference type="Gene3D" id="3.80.10.10">
    <property type="entry name" value="Ribonuclease Inhibitor"/>
    <property type="match status" value="1"/>
</dbReference>
<evidence type="ECO:0000313" key="10">
    <source>
        <dbReference type="EMBL" id="KAK9276794.1"/>
    </source>
</evidence>
<evidence type="ECO:0000256" key="4">
    <source>
        <dbReference type="ARBA" id="ARBA00022729"/>
    </source>
</evidence>
<evidence type="ECO:0000256" key="2">
    <source>
        <dbReference type="ARBA" id="ARBA00022614"/>
    </source>
</evidence>
<feature type="domain" description="Leucine-rich repeat-containing N-terminal plant-type" evidence="9">
    <location>
        <begin position="34"/>
        <end position="70"/>
    </location>
</feature>
<gene>
    <name evidence="10" type="ORF">L1049_006330</name>
</gene>
<comment type="caution">
    <text evidence="10">The sequence shown here is derived from an EMBL/GenBank/DDBJ whole genome shotgun (WGS) entry which is preliminary data.</text>
</comment>
<reference evidence="10 11" key="1">
    <citation type="journal article" date="2024" name="Plant J.">
        <title>Genome sequences and population genomics reveal climatic adaptation and genomic divergence between two closely related sweetgum species.</title>
        <authorList>
            <person name="Xu W.Q."/>
            <person name="Ren C.Q."/>
            <person name="Zhang X.Y."/>
            <person name="Comes H.P."/>
            <person name="Liu X.H."/>
            <person name="Li Y.G."/>
            <person name="Kettle C.J."/>
            <person name="Jalonen R."/>
            <person name="Gaisberger H."/>
            <person name="Ma Y.Z."/>
            <person name="Qiu Y.X."/>
        </authorList>
    </citation>
    <scope>NUCLEOTIDE SEQUENCE [LARGE SCALE GENOMIC DNA]</scope>
    <source>
        <strain evidence="10">Hangzhou</strain>
    </source>
</reference>
<dbReference type="PANTHER" id="PTHR47988">
    <property type="entry name" value="SOMATIC EMBRYOGENESIS RECEPTOR KINASE 1"/>
    <property type="match status" value="1"/>
</dbReference>
<dbReference type="FunFam" id="3.80.10.10:FF:000129">
    <property type="entry name" value="Leucine-rich repeat receptor-like kinase"/>
    <property type="match status" value="1"/>
</dbReference>
<dbReference type="EMBL" id="JBBPBK010000010">
    <property type="protein sequence ID" value="KAK9276794.1"/>
    <property type="molecule type" value="Genomic_DNA"/>
</dbReference>
<accession>A0AAP0RFR8</accession>
<dbReference type="InterPro" id="IPR032675">
    <property type="entry name" value="LRR_dom_sf"/>
</dbReference>
<dbReference type="Proteomes" id="UP001415857">
    <property type="component" value="Unassembled WGS sequence"/>
</dbReference>
<keyword evidence="3" id="KW-0812">Transmembrane</keyword>
<name>A0AAP0RFR8_LIQFO</name>
<proteinExistence type="predicted"/>
<protein>
    <recommendedName>
        <fullName evidence="9">Leucine-rich repeat-containing N-terminal plant-type domain-containing protein</fullName>
    </recommendedName>
</protein>
<evidence type="ECO:0000256" key="8">
    <source>
        <dbReference type="SAM" id="SignalP"/>
    </source>
</evidence>
<evidence type="ECO:0000313" key="11">
    <source>
        <dbReference type="Proteomes" id="UP001415857"/>
    </source>
</evidence>
<feature type="chain" id="PRO_5042982109" description="Leucine-rich repeat-containing N-terminal plant-type domain-containing protein" evidence="8">
    <location>
        <begin position="24"/>
        <end position="140"/>
    </location>
</feature>
<evidence type="ECO:0000256" key="5">
    <source>
        <dbReference type="ARBA" id="ARBA00022737"/>
    </source>
</evidence>
<dbReference type="Pfam" id="PF08263">
    <property type="entry name" value="LRRNT_2"/>
    <property type="match status" value="1"/>
</dbReference>
<keyword evidence="5" id="KW-0677">Repeat</keyword>
<sequence length="140" mass="15564">METRRDNFVFCCVAVFCFWACASDSLYPESYIEVLILKSIKASLEDPNGVLNDWVGDEVDPCSWTRVTCSPDHLVIGLLLQNNNISGSIPSELGRLSKLQTLDLCSNSFTGEIPTSLAHLKRLPIPNHSLLEDQRIGELP</sequence>
<dbReference type="AlphaFoldDB" id="A0AAP0RFR8"/>
<feature type="signal peptide" evidence="8">
    <location>
        <begin position="1"/>
        <end position="23"/>
    </location>
</feature>
<keyword evidence="7" id="KW-0472">Membrane</keyword>
<dbReference type="InterPro" id="IPR001611">
    <property type="entry name" value="Leu-rich_rpt"/>
</dbReference>
<evidence type="ECO:0000256" key="6">
    <source>
        <dbReference type="ARBA" id="ARBA00022989"/>
    </source>
</evidence>